<evidence type="ECO:0000313" key="2">
    <source>
        <dbReference type="EMBL" id="KAJ7191286.1"/>
    </source>
</evidence>
<evidence type="ECO:0000313" key="3">
    <source>
        <dbReference type="Proteomes" id="UP001219525"/>
    </source>
</evidence>
<reference evidence="2" key="1">
    <citation type="submission" date="2023-03" db="EMBL/GenBank/DDBJ databases">
        <title>Massive genome expansion in bonnet fungi (Mycena s.s.) driven by repeated elements and novel gene families across ecological guilds.</title>
        <authorList>
            <consortium name="Lawrence Berkeley National Laboratory"/>
            <person name="Harder C.B."/>
            <person name="Miyauchi S."/>
            <person name="Viragh M."/>
            <person name="Kuo A."/>
            <person name="Thoen E."/>
            <person name="Andreopoulos B."/>
            <person name="Lu D."/>
            <person name="Skrede I."/>
            <person name="Drula E."/>
            <person name="Henrissat B."/>
            <person name="Morin E."/>
            <person name="Kohler A."/>
            <person name="Barry K."/>
            <person name="LaButti K."/>
            <person name="Morin E."/>
            <person name="Salamov A."/>
            <person name="Lipzen A."/>
            <person name="Mereny Z."/>
            <person name="Hegedus B."/>
            <person name="Baldrian P."/>
            <person name="Stursova M."/>
            <person name="Weitz H."/>
            <person name="Taylor A."/>
            <person name="Grigoriev I.V."/>
            <person name="Nagy L.G."/>
            <person name="Martin F."/>
            <person name="Kauserud H."/>
        </authorList>
    </citation>
    <scope>NUCLEOTIDE SEQUENCE</scope>
    <source>
        <strain evidence="2">9144</strain>
    </source>
</reference>
<feature type="compositionally biased region" description="Acidic residues" evidence="1">
    <location>
        <begin position="836"/>
        <end position="874"/>
    </location>
</feature>
<evidence type="ECO:0000256" key="1">
    <source>
        <dbReference type="SAM" id="MobiDB-lite"/>
    </source>
</evidence>
<feature type="region of interest" description="Disordered" evidence="1">
    <location>
        <begin position="108"/>
        <end position="143"/>
    </location>
</feature>
<gene>
    <name evidence="2" type="ORF">GGX14DRAFT_601046</name>
</gene>
<feature type="region of interest" description="Disordered" evidence="1">
    <location>
        <begin position="802"/>
        <end position="881"/>
    </location>
</feature>
<keyword evidence="3" id="KW-1185">Reference proteome</keyword>
<proteinExistence type="predicted"/>
<protein>
    <recommendedName>
        <fullName evidence="4">DUF659 domain-containing protein</fullName>
    </recommendedName>
</protein>
<feature type="region of interest" description="Disordered" evidence="1">
    <location>
        <begin position="221"/>
        <end position="251"/>
    </location>
</feature>
<dbReference type="InterPro" id="IPR012337">
    <property type="entry name" value="RNaseH-like_sf"/>
</dbReference>
<evidence type="ECO:0008006" key="4">
    <source>
        <dbReference type="Google" id="ProtNLM"/>
    </source>
</evidence>
<feature type="compositionally biased region" description="Basic and acidic residues" evidence="1">
    <location>
        <begin position="120"/>
        <end position="129"/>
    </location>
</feature>
<accession>A0AAD6UNM6</accession>
<sequence>MASLTANQLQELTDASERFVAEKNADIIKIEALMESVFGDYASRVENPSAREWAAYFNALVAYDEETDAGEKVSPPLMPGNTVLDVDDLSTPRAKPLKFLLKPPQAVEARPKTAVKRKKADSVEEDTRPTKKKPGRQSNPILDKLSIPGVDEAKATANKHFWRCIAPECSFVRQGRRMDREVLKHASNCSKLQGFDEDAWQLARDAHAGEALGAKLGLATVTESEAESSTTPRPVGRPPKLSTPDPGQTTLRVPLYSEAGRERVAGQNKTWMDGVRHRIMLLICCGGVVPDVLERPEWNDLMDFMNPAYTKISTRDMSTHISSEATLIDKLTNQALQKHNNSTLTLDGTDVKRGEEVYTEHACTPDRKVYFLGGHIGTTESRNAEWIKNNVLKTLGKIGQERFAAINSDSTNTTLAARREIVVKVPTMLDLCDVVHFLQHVIGDINMFPEFQSQIWIVQSSPPSFRHWCKAEDGGDLPVKALAKIGKTRFATHLLAVQTLEPALPRIHALYQEGKINFTSTTVKSLFSGPAVLGSTFSLEYTTFNRDLLVYQAITTPIARALWALEATTANASDAFIFWSAIANALDSLFSLPRVQTGIDEKLAQRVRAVFNDRYKEFFTHNELYFVAFCLDPRYPKERFLRVQKDEPASAVPNHIPFPHAYLRVKEFLKKILKTLHDAHEAHKTNGTSQTCSCHPLIKVLDQDVLNRRLASQLVACWLGEAPFHGDLIDNDINEWLRNLALGSSPRCDVLVRIFSILVNSMPDERTNSTITWLNTALRGNQYAQTLINMIKVGQWYTYHAPNAKGPRRAARQPTVPFRRIPDSAIKSAKFRPSEAESDDEDSGSEDESAVAVATDDESDSEPEAVPESEETQDIAEKDSEFDAAERELEALRKKVMARKKLRAKKGMRKTFRADPQFVLDIDMQLNSSGLKWLLSDEQEYAREMEKEKEFSRSKTTTSTTAVENTVVDPWDW</sequence>
<dbReference type="Proteomes" id="UP001219525">
    <property type="component" value="Unassembled WGS sequence"/>
</dbReference>
<dbReference type="AlphaFoldDB" id="A0AAD6UNM6"/>
<feature type="compositionally biased region" description="Low complexity" evidence="1">
    <location>
        <begin position="221"/>
        <end position="231"/>
    </location>
</feature>
<organism evidence="2 3">
    <name type="scientific">Mycena pura</name>
    <dbReference type="NCBI Taxonomy" id="153505"/>
    <lineage>
        <taxon>Eukaryota</taxon>
        <taxon>Fungi</taxon>
        <taxon>Dikarya</taxon>
        <taxon>Basidiomycota</taxon>
        <taxon>Agaricomycotina</taxon>
        <taxon>Agaricomycetes</taxon>
        <taxon>Agaricomycetidae</taxon>
        <taxon>Agaricales</taxon>
        <taxon>Marasmiineae</taxon>
        <taxon>Mycenaceae</taxon>
        <taxon>Mycena</taxon>
    </lineage>
</organism>
<comment type="caution">
    <text evidence="2">The sequence shown here is derived from an EMBL/GenBank/DDBJ whole genome shotgun (WGS) entry which is preliminary data.</text>
</comment>
<dbReference type="EMBL" id="JARJCW010000135">
    <property type="protein sequence ID" value="KAJ7191286.1"/>
    <property type="molecule type" value="Genomic_DNA"/>
</dbReference>
<dbReference type="SUPFAM" id="SSF53098">
    <property type="entry name" value="Ribonuclease H-like"/>
    <property type="match status" value="1"/>
</dbReference>
<feature type="region of interest" description="Disordered" evidence="1">
    <location>
        <begin position="946"/>
        <end position="973"/>
    </location>
</feature>
<name>A0AAD6UNM6_9AGAR</name>